<dbReference type="EMBL" id="JAQNDK010000002">
    <property type="protein sequence ID" value="MDC0680842.1"/>
    <property type="molecule type" value="Genomic_DNA"/>
</dbReference>
<protein>
    <submittedName>
        <fullName evidence="2">Uncharacterized protein</fullName>
    </submittedName>
</protein>
<accession>A0ABT5C6Q0</accession>
<evidence type="ECO:0000256" key="1">
    <source>
        <dbReference type="SAM" id="MobiDB-lite"/>
    </source>
</evidence>
<evidence type="ECO:0000313" key="2">
    <source>
        <dbReference type="EMBL" id="MDC0680842.1"/>
    </source>
</evidence>
<reference evidence="2 3" key="1">
    <citation type="submission" date="2023-01" db="EMBL/GenBank/DDBJ databases">
        <title>Minimal conservation of predation-associated metabolite biosynthetic gene clusters underscores biosynthetic potential of Myxococcota including descriptions for ten novel species: Archangium lansinium sp. nov., Myxococcus landrumus sp. nov., Nannocystis bai.</title>
        <authorList>
            <person name="Ahearne A."/>
            <person name="Stevens C."/>
            <person name="Dowd S."/>
        </authorList>
    </citation>
    <scope>NUCLEOTIDE SEQUENCE [LARGE SCALE GENOMIC DNA]</scope>
    <source>
        <strain evidence="2 3">WIWO2</strain>
    </source>
</reference>
<name>A0ABT5C6Q0_9BACT</name>
<dbReference type="Proteomes" id="UP001217485">
    <property type="component" value="Unassembled WGS sequence"/>
</dbReference>
<gene>
    <name evidence="2" type="ORF">POL72_24090</name>
</gene>
<comment type="caution">
    <text evidence="2">The sequence shown here is derived from an EMBL/GenBank/DDBJ whole genome shotgun (WGS) entry which is preliminary data.</text>
</comment>
<feature type="region of interest" description="Disordered" evidence="1">
    <location>
        <begin position="1"/>
        <end position="25"/>
    </location>
</feature>
<organism evidence="2 3">
    <name type="scientific">Sorangium atrum</name>
    <dbReference type="NCBI Taxonomy" id="2995308"/>
    <lineage>
        <taxon>Bacteria</taxon>
        <taxon>Pseudomonadati</taxon>
        <taxon>Myxococcota</taxon>
        <taxon>Polyangia</taxon>
        <taxon>Polyangiales</taxon>
        <taxon>Polyangiaceae</taxon>
        <taxon>Sorangium</taxon>
    </lineage>
</organism>
<proteinExistence type="predicted"/>
<keyword evidence="3" id="KW-1185">Reference proteome</keyword>
<dbReference type="RefSeq" id="WP_272097866.1">
    <property type="nucleotide sequence ID" value="NZ_JAQNDK010000002.1"/>
</dbReference>
<sequence>MIHASTPSTMPAPGPTLAGADLALGSPPRAERLPTDLRALARSLGGPFAGLSSRARWRLASLCDGLAVLIQAQDHHRGAGDSVRSWPGFLLSSLLALRFDGEASPLSAQEEAWVVAEVEADFEEAFAAFRVRRAPGCSPARLPRA</sequence>
<evidence type="ECO:0000313" key="3">
    <source>
        <dbReference type="Proteomes" id="UP001217485"/>
    </source>
</evidence>